<evidence type="ECO:0000256" key="1">
    <source>
        <dbReference type="ARBA" id="ARBA00010928"/>
    </source>
</evidence>
<dbReference type="InterPro" id="IPR051450">
    <property type="entry name" value="Gfo/Idh/MocA_Oxidoreductases"/>
</dbReference>
<dbReference type="GO" id="GO:0000166">
    <property type="term" value="F:nucleotide binding"/>
    <property type="evidence" value="ECO:0007669"/>
    <property type="project" value="InterPro"/>
</dbReference>
<protein>
    <submittedName>
        <fullName evidence="4">Oxidoreductase, NAD-binding Rossmann fold family protein</fullName>
    </submittedName>
</protein>
<accession>U7QJ16</accession>
<dbReference type="Proteomes" id="UP000017127">
    <property type="component" value="Unassembled WGS sequence"/>
</dbReference>
<keyword evidence="5" id="KW-1185">Reference proteome</keyword>
<comment type="similarity">
    <text evidence="1">Belongs to the Gfo/Idh/MocA family.</text>
</comment>
<gene>
    <name evidence="4" type="ORF">M595_2987</name>
</gene>
<dbReference type="Gene3D" id="3.30.360.10">
    <property type="entry name" value="Dihydrodipicolinate Reductase, domain 2"/>
    <property type="match status" value="1"/>
</dbReference>
<comment type="caution">
    <text evidence="4">The sequence shown here is derived from an EMBL/GenBank/DDBJ whole genome shotgun (WGS) entry which is preliminary data.</text>
</comment>
<organism evidence="4 5">
    <name type="scientific">Lyngbya aestuarii BL J</name>
    <dbReference type="NCBI Taxonomy" id="1348334"/>
    <lineage>
        <taxon>Bacteria</taxon>
        <taxon>Bacillati</taxon>
        <taxon>Cyanobacteriota</taxon>
        <taxon>Cyanophyceae</taxon>
        <taxon>Oscillatoriophycideae</taxon>
        <taxon>Oscillatoriales</taxon>
        <taxon>Microcoleaceae</taxon>
        <taxon>Lyngbya</taxon>
    </lineage>
</organism>
<dbReference type="EMBL" id="AUZM01000026">
    <property type="protein sequence ID" value="ERT07090.1"/>
    <property type="molecule type" value="Genomic_DNA"/>
</dbReference>
<dbReference type="PANTHER" id="PTHR43377">
    <property type="entry name" value="BILIVERDIN REDUCTASE A"/>
    <property type="match status" value="1"/>
</dbReference>
<evidence type="ECO:0000259" key="3">
    <source>
        <dbReference type="Pfam" id="PF02894"/>
    </source>
</evidence>
<dbReference type="AlphaFoldDB" id="U7QJ16"/>
<evidence type="ECO:0000259" key="2">
    <source>
        <dbReference type="Pfam" id="PF01408"/>
    </source>
</evidence>
<dbReference type="InterPro" id="IPR036291">
    <property type="entry name" value="NAD(P)-bd_dom_sf"/>
</dbReference>
<dbReference type="PANTHER" id="PTHR43377:SF10">
    <property type="entry name" value="BILIVERDIN REDUCTASE"/>
    <property type="match status" value="1"/>
</dbReference>
<dbReference type="Gene3D" id="3.40.50.720">
    <property type="entry name" value="NAD(P)-binding Rossmann-like Domain"/>
    <property type="match status" value="1"/>
</dbReference>
<feature type="domain" description="Gfo/Idh/MocA-like oxidoreductase C-terminal" evidence="3">
    <location>
        <begin position="148"/>
        <end position="336"/>
    </location>
</feature>
<proteinExistence type="inferred from homology"/>
<name>U7QJ16_9CYAN</name>
<dbReference type="InterPro" id="IPR000683">
    <property type="entry name" value="Gfo/Idh/MocA-like_OxRdtase_N"/>
</dbReference>
<dbReference type="Pfam" id="PF02894">
    <property type="entry name" value="GFO_IDH_MocA_C"/>
    <property type="match status" value="1"/>
</dbReference>
<dbReference type="InterPro" id="IPR004104">
    <property type="entry name" value="Gfo/Idh/MocA-like_OxRdtase_C"/>
</dbReference>
<evidence type="ECO:0000313" key="4">
    <source>
        <dbReference type="EMBL" id="ERT07090.1"/>
    </source>
</evidence>
<dbReference type="PATRIC" id="fig|1348334.3.peg.2891"/>
<dbReference type="Pfam" id="PF01408">
    <property type="entry name" value="GFO_IDH_MocA"/>
    <property type="match status" value="1"/>
</dbReference>
<reference evidence="4 5" key="1">
    <citation type="journal article" date="2013" name="Front. Microbiol.">
        <title>Comparative genomic analyses of the cyanobacterium, Lyngbya aestuarii BL J, a powerful hydrogen producer.</title>
        <authorList>
            <person name="Kothari A."/>
            <person name="Vaughn M."/>
            <person name="Garcia-Pichel F."/>
        </authorList>
    </citation>
    <scope>NUCLEOTIDE SEQUENCE [LARGE SCALE GENOMIC DNA]</scope>
    <source>
        <strain evidence="4 5">BL J</strain>
    </source>
</reference>
<dbReference type="SUPFAM" id="SSF51735">
    <property type="entry name" value="NAD(P)-binding Rossmann-fold domains"/>
    <property type="match status" value="1"/>
</dbReference>
<evidence type="ECO:0000313" key="5">
    <source>
        <dbReference type="Proteomes" id="UP000017127"/>
    </source>
</evidence>
<sequence length="341" mass="37962">MPNDLSSYTPSTTPIRVGIVGTGYAAQTRAETLKSDWRSQLVTLTGHTSDKTKAICQRFNVEASASWEELVKREDVDLVVISTINRDHGKIVRAALENHKHVIVEYPLSLDPTEAQDLIALAQQQNKMLHVEHIELLGGLHNTIKKSISDIGQVFYARYITISPKHPAPDKWTYQHSLFGFPFSGALSRLNRLTDLFGLVQTVHCQSRFWNQPAKEKTDYYQACLCTAQLQFQNGVSAEAVYGKGEAFWQSENTFTLYGENGTLVFTPKQGQLIQGESSQTIEVESRRGLFAKDTQIVLEHLLHHTPLYVTASESAYTLKVADAAKQSAPTGKVVGIESLN</sequence>
<feature type="domain" description="Gfo/Idh/MocA-like oxidoreductase N-terminal" evidence="2">
    <location>
        <begin position="15"/>
        <end position="133"/>
    </location>
</feature>